<organism evidence="7">
    <name type="scientific">marine metagenome</name>
    <dbReference type="NCBI Taxonomy" id="408172"/>
    <lineage>
        <taxon>unclassified sequences</taxon>
        <taxon>metagenomes</taxon>
        <taxon>ecological metagenomes</taxon>
    </lineage>
</organism>
<reference evidence="7" key="1">
    <citation type="submission" date="2018-05" db="EMBL/GenBank/DDBJ databases">
        <authorList>
            <person name="Lanie J.A."/>
            <person name="Ng W.-L."/>
            <person name="Kazmierczak K.M."/>
            <person name="Andrzejewski T.M."/>
            <person name="Davidsen T.M."/>
            <person name="Wayne K.J."/>
            <person name="Tettelin H."/>
            <person name="Glass J.I."/>
            <person name="Rusch D."/>
            <person name="Podicherti R."/>
            <person name="Tsui H.-C.T."/>
            <person name="Winkler M.E."/>
        </authorList>
    </citation>
    <scope>NUCLEOTIDE SEQUENCE</scope>
</reference>
<evidence type="ECO:0000313" key="7">
    <source>
        <dbReference type="EMBL" id="SVD68751.1"/>
    </source>
</evidence>
<proteinExistence type="predicted"/>
<evidence type="ECO:0000256" key="5">
    <source>
        <dbReference type="SAM" id="Phobius"/>
    </source>
</evidence>
<evidence type="ECO:0000259" key="6">
    <source>
        <dbReference type="Pfam" id="PF13721"/>
    </source>
</evidence>
<feature type="transmembrane region" description="Helical" evidence="5">
    <location>
        <begin position="6"/>
        <end position="25"/>
    </location>
</feature>
<keyword evidence="3 5" id="KW-1133">Transmembrane helix</keyword>
<dbReference type="Pfam" id="PF13721">
    <property type="entry name" value="SecD-TM1"/>
    <property type="match status" value="1"/>
</dbReference>
<protein>
    <recommendedName>
        <fullName evidence="6">SecD export protein N-terminal TM domain-containing protein</fullName>
    </recommendedName>
</protein>
<evidence type="ECO:0000256" key="4">
    <source>
        <dbReference type="ARBA" id="ARBA00023136"/>
    </source>
</evidence>
<feature type="non-terminal residue" evidence="7">
    <location>
        <position position="102"/>
    </location>
</feature>
<keyword evidence="2 5" id="KW-0812">Transmembrane</keyword>
<name>A0A382XEE1_9ZZZZ</name>
<evidence type="ECO:0000256" key="1">
    <source>
        <dbReference type="ARBA" id="ARBA00022475"/>
    </source>
</evidence>
<accession>A0A382XEE1</accession>
<keyword evidence="1" id="KW-1003">Cell membrane</keyword>
<feature type="domain" description="SecD export protein N-terminal TM" evidence="6">
    <location>
        <begin position="3"/>
        <end position="102"/>
    </location>
</feature>
<dbReference type="AlphaFoldDB" id="A0A382XEE1"/>
<dbReference type="EMBL" id="UINC01166668">
    <property type="protein sequence ID" value="SVD68751.1"/>
    <property type="molecule type" value="Genomic_DNA"/>
</dbReference>
<sequence length="102" mass="11453">MHNHYPWWKWLIIALVIVPGLFYALPNLFGDDPGIQIRGSRGTSLSSADFKRVKSVLDGSIELRSAILDDKGINLTFVSPDDQLKARDLLEVELGNRYTIAL</sequence>
<keyword evidence="4 5" id="KW-0472">Membrane</keyword>
<dbReference type="InterPro" id="IPR027398">
    <property type="entry name" value="SecD-TM"/>
</dbReference>
<gene>
    <name evidence="7" type="ORF">METZ01_LOCUS421605</name>
</gene>
<evidence type="ECO:0000256" key="3">
    <source>
        <dbReference type="ARBA" id="ARBA00022989"/>
    </source>
</evidence>
<evidence type="ECO:0000256" key="2">
    <source>
        <dbReference type="ARBA" id="ARBA00022692"/>
    </source>
</evidence>